<evidence type="ECO:0000256" key="2">
    <source>
        <dbReference type="ARBA" id="ARBA00011903"/>
    </source>
</evidence>
<dbReference type="Pfam" id="PF13614">
    <property type="entry name" value="AAA_31"/>
    <property type="match status" value="1"/>
</dbReference>
<evidence type="ECO:0000256" key="3">
    <source>
        <dbReference type="ARBA" id="ARBA00022679"/>
    </source>
</evidence>
<dbReference type="EC" id="2.7.10.2" evidence="2"/>
<keyword evidence="11" id="KW-1133">Transmembrane helix</keyword>
<evidence type="ECO:0000256" key="1">
    <source>
        <dbReference type="ARBA" id="ARBA00007316"/>
    </source>
</evidence>
<keyword evidence="4" id="KW-0547">Nucleotide-binding</keyword>
<protein>
    <recommendedName>
        <fullName evidence="2">non-specific protein-tyrosine kinase</fullName>
        <ecNumber evidence="2">2.7.10.2</ecNumber>
    </recommendedName>
</protein>
<dbReference type="SUPFAM" id="SSF52540">
    <property type="entry name" value="P-loop containing nucleoside triphosphate hydrolases"/>
    <property type="match status" value="1"/>
</dbReference>
<dbReference type="InterPro" id="IPR027417">
    <property type="entry name" value="P-loop_NTPase"/>
</dbReference>
<evidence type="ECO:0000256" key="6">
    <source>
        <dbReference type="ARBA" id="ARBA00022840"/>
    </source>
</evidence>
<keyword evidence="9" id="KW-0175">Coiled coil</keyword>
<dbReference type="NCBIfam" id="TIGR01007">
    <property type="entry name" value="eps_fam"/>
    <property type="match status" value="1"/>
</dbReference>
<evidence type="ECO:0000256" key="10">
    <source>
        <dbReference type="SAM" id="MobiDB-lite"/>
    </source>
</evidence>
<dbReference type="InterPro" id="IPR025669">
    <property type="entry name" value="AAA_dom"/>
</dbReference>
<evidence type="ECO:0000256" key="9">
    <source>
        <dbReference type="SAM" id="Coils"/>
    </source>
</evidence>
<dbReference type="EMBL" id="JAHHHD010000007">
    <property type="protein sequence ID" value="MBW4658760.1"/>
    <property type="molecule type" value="Genomic_DNA"/>
</dbReference>
<proteinExistence type="inferred from homology"/>
<organism evidence="13 14">
    <name type="scientific">Drouetiella hepatica Uher 2000/2452</name>
    <dbReference type="NCBI Taxonomy" id="904376"/>
    <lineage>
        <taxon>Bacteria</taxon>
        <taxon>Bacillati</taxon>
        <taxon>Cyanobacteriota</taxon>
        <taxon>Cyanophyceae</taxon>
        <taxon>Oculatellales</taxon>
        <taxon>Oculatellaceae</taxon>
        <taxon>Drouetiella</taxon>
    </lineage>
</organism>
<dbReference type="GO" id="GO:0004715">
    <property type="term" value="F:non-membrane spanning protein tyrosine kinase activity"/>
    <property type="evidence" value="ECO:0007669"/>
    <property type="project" value="UniProtKB-EC"/>
</dbReference>
<dbReference type="PANTHER" id="PTHR32309:SF13">
    <property type="entry name" value="FERRIC ENTEROBACTIN TRANSPORT PROTEIN FEPE"/>
    <property type="match status" value="1"/>
</dbReference>
<dbReference type="GO" id="GO:0005524">
    <property type="term" value="F:ATP binding"/>
    <property type="evidence" value="ECO:0007669"/>
    <property type="project" value="UniProtKB-KW"/>
</dbReference>
<keyword evidence="11" id="KW-0812">Transmembrane</keyword>
<sequence length="761" mass="84480">METEQTSQALAPKRSRSPIQSPQSESDDLDNPPNKGLNLRSLGRTMQRQSLLIAGVATVVAGAAALNAINMPPAYQGDFQLLVEPVTNAARSVDPLTVTRTDGAVPGRDAFTLDYPTQLQILQSPQQLDTITQEVQKKYPDFSVEELRTGLTVGRLVDPDAPDPTKIIEVTYRGGDPGRVQEVLQITADQYLQYSLNNRKDSYSQGIKFIEDQLPEIQQRVSKVQDELQRLQQQYAVIDPVAQGGQLSGQINDISTEQLASQRELKEQRTLYDSLQRQLQLSPPEALAASVVSQDPNYQATLGAMQELDAQLAIERARFNDASPIVSALLQRKENLEKLRDEQIKGILRQNLPGGSQDKVTPYQNEIRLGLIQQLVATANQLQILEVRNQEISQSRGDAERKLQQFPAVARRYADLTRELEISTQTLNRLQTQRETLRVESAQTQKPWEVISKPSIPRNAEGTPQAVPNRASNLIIAGAGLGLVLGTLLALLREKSRNVFYTVDDVQDAVQMPLIGIIPFSRGAKQSLDFPVGFDTTREEESRLETASFREAFSDLYSNIRLAEPPIRSLMVCSAQEGDGKTTIALYLAQTAAGANQRVLLIDTNMRSPQIHTRLNLQNKEGLSDLLTSNRNPDDLRLVTLSENLFVLPSGPSVAGAARLLGSDRMQFLMEQFQSKYDLVIYDTSHLFGLTDASFLTTHVDEILMVIAAGKTNRTAVERVLNKLIALRAPEVNLVTNYLREHNSPNNVYSSYNPNVSRRGN</sequence>
<dbReference type="Proteomes" id="UP000757435">
    <property type="component" value="Unassembled WGS sequence"/>
</dbReference>
<feature type="coiled-coil region" evidence="9">
    <location>
        <begin position="382"/>
        <end position="440"/>
    </location>
</feature>
<feature type="region of interest" description="Disordered" evidence="10">
    <location>
        <begin position="1"/>
        <end position="40"/>
    </location>
</feature>
<dbReference type="InterPro" id="IPR005702">
    <property type="entry name" value="Wzc-like_C"/>
</dbReference>
<comment type="similarity">
    <text evidence="1">Belongs to the CpsD/CapB family.</text>
</comment>
<accession>A0A951ULW1</accession>
<keyword evidence="5" id="KW-0418">Kinase</keyword>
<evidence type="ECO:0000313" key="14">
    <source>
        <dbReference type="Proteomes" id="UP000757435"/>
    </source>
</evidence>
<dbReference type="GO" id="GO:0005886">
    <property type="term" value="C:plasma membrane"/>
    <property type="evidence" value="ECO:0007669"/>
    <property type="project" value="TreeGrafter"/>
</dbReference>
<evidence type="ECO:0000259" key="12">
    <source>
        <dbReference type="Pfam" id="PF13614"/>
    </source>
</evidence>
<feature type="transmembrane region" description="Helical" evidence="11">
    <location>
        <begin position="50"/>
        <end position="69"/>
    </location>
</feature>
<keyword evidence="7" id="KW-0829">Tyrosine-protein kinase</keyword>
<comment type="catalytic activity">
    <reaction evidence="8">
        <text>L-tyrosyl-[protein] + ATP = O-phospho-L-tyrosyl-[protein] + ADP + H(+)</text>
        <dbReference type="Rhea" id="RHEA:10596"/>
        <dbReference type="Rhea" id="RHEA-COMP:10136"/>
        <dbReference type="Rhea" id="RHEA-COMP:20101"/>
        <dbReference type="ChEBI" id="CHEBI:15378"/>
        <dbReference type="ChEBI" id="CHEBI:30616"/>
        <dbReference type="ChEBI" id="CHEBI:46858"/>
        <dbReference type="ChEBI" id="CHEBI:61978"/>
        <dbReference type="ChEBI" id="CHEBI:456216"/>
        <dbReference type="EC" id="2.7.10.2"/>
    </reaction>
</comment>
<dbReference type="Gene3D" id="3.40.50.300">
    <property type="entry name" value="P-loop containing nucleotide triphosphate hydrolases"/>
    <property type="match status" value="1"/>
</dbReference>
<feature type="coiled-coil region" evidence="9">
    <location>
        <begin position="207"/>
        <end position="234"/>
    </location>
</feature>
<evidence type="ECO:0000256" key="11">
    <source>
        <dbReference type="SAM" id="Phobius"/>
    </source>
</evidence>
<dbReference type="InterPro" id="IPR050445">
    <property type="entry name" value="Bact_polysacc_biosynth/exp"/>
</dbReference>
<keyword evidence="11" id="KW-0472">Membrane</keyword>
<dbReference type="PANTHER" id="PTHR32309">
    <property type="entry name" value="TYROSINE-PROTEIN KINASE"/>
    <property type="match status" value="1"/>
</dbReference>
<name>A0A951ULW1_9CYAN</name>
<evidence type="ECO:0000256" key="4">
    <source>
        <dbReference type="ARBA" id="ARBA00022741"/>
    </source>
</evidence>
<keyword evidence="3 13" id="KW-0808">Transferase</keyword>
<feature type="domain" description="AAA" evidence="12">
    <location>
        <begin position="576"/>
        <end position="724"/>
    </location>
</feature>
<dbReference type="AlphaFoldDB" id="A0A951ULW1"/>
<comment type="caution">
    <text evidence="13">The sequence shown here is derived from an EMBL/GenBank/DDBJ whole genome shotgun (WGS) entry which is preliminary data.</text>
</comment>
<evidence type="ECO:0000313" key="13">
    <source>
        <dbReference type="EMBL" id="MBW4658760.1"/>
    </source>
</evidence>
<evidence type="ECO:0000256" key="8">
    <source>
        <dbReference type="ARBA" id="ARBA00051245"/>
    </source>
</evidence>
<reference evidence="13" key="1">
    <citation type="submission" date="2021-05" db="EMBL/GenBank/DDBJ databases">
        <authorList>
            <person name="Pietrasiak N."/>
            <person name="Ward R."/>
            <person name="Stajich J.E."/>
            <person name="Kurbessoian T."/>
        </authorList>
    </citation>
    <scope>NUCLEOTIDE SEQUENCE</scope>
    <source>
        <strain evidence="13">UHER 2000/2452</strain>
    </source>
</reference>
<gene>
    <name evidence="13" type="ORF">KME15_08800</name>
</gene>
<evidence type="ECO:0000256" key="7">
    <source>
        <dbReference type="ARBA" id="ARBA00023137"/>
    </source>
</evidence>
<keyword evidence="6" id="KW-0067">ATP-binding</keyword>
<dbReference type="CDD" id="cd05387">
    <property type="entry name" value="BY-kinase"/>
    <property type="match status" value="1"/>
</dbReference>
<reference evidence="13" key="2">
    <citation type="journal article" date="2022" name="Microbiol. Resour. Announc.">
        <title>Metagenome Sequencing to Explore Phylogenomics of Terrestrial Cyanobacteria.</title>
        <authorList>
            <person name="Ward R.D."/>
            <person name="Stajich J.E."/>
            <person name="Johansen J.R."/>
            <person name="Huntemann M."/>
            <person name="Clum A."/>
            <person name="Foster B."/>
            <person name="Foster B."/>
            <person name="Roux S."/>
            <person name="Palaniappan K."/>
            <person name="Varghese N."/>
            <person name="Mukherjee S."/>
            <person name="Reddy T.B.K."/>
            <person name="Daum C."/>
            <person name="Copeland A."/>
            <person name="Chen I.A."/>
            <person name="Ivanova N.N."/>
            <person name="Kyrpides N.C."/>
            <person name="Shapiro N."/>
            <person name="Eloe-Fadrosh E.A."/>
            <person name="Pietrasiak N."/>
        </authorList>
    </citation>
    <scope>NUCLEOTIDE SEQUENCE</scope>
    <source>
        <strain evidence="13">UHER 2000/2452</strain>
    </source>
</reference>
<evidence type="ECO:0000256" key="5">
    <source>
        <dbReference type="ARBA" id="ARBA00022777"/>
    </source>
</evidence>